<keyword evidence="3" id="KW-0413">Isomerase</keyword>
<dbReference type="FunCoup" id="Q54LG6">
    <property type="interactions" value="141"/>
</dbReference>
<dbReference type="Gene3D" id="1.25.40.10">
    <property type="entry name" value="Tetratricopeptide repeat domain"/>
    <property type="match status" value="1"/>
</dbReference>
<dbReference type="GO" id="GO:0003755">
    <property type="term" value="F:peptidyl-prolyl cis-trans isomerase activity"/>
    <property type="evidence" value="ECO:0000250"/>
    <property type="project" value="dictyBase"/>
</dbReference>
<organism evidence="6 7">
    <name type="scientific">Dictyostelium discoideum</name>
    <name type="common">Social amoeba</name>
    <dbReference type="NCBI Taxonomy" id="44689"/>
    <lineage>
        <taxon>Eukaryota</taxon>
        <taxon>Amoebozoa</taxon>
        <taxon>Evosea</taxon>
        <taxon>Eumycetozoa</taxon>
        <taxon>Dictyostelia</taxon>
        <taxon>Dictyosteliales</taxon>
        <taxon>Dictyosteliaceae</taxon>
        <taxon>Dictyostelium</taxon>
    </lineage>
</organism>
<dbReference type="eggNOG" id="KOG0543">
    <property type="taxonomic scope" value="Eukaryota"/>
</dbReference>
<evidence type="ECO:0000313" key="6">
    <source>
        <dbReference type="EMBL" id="EAL64030.1"/>
    </source>
</evidence>
<dbReference type="InParanoid" id="Q54LG6"/>
<keyword evidence="2" id="KW-0802">TPR repeat</keyword>
<dbReference type="PANTHER" id="PTHR46512:SF6">
    <property type="entry name" value="PEPTIDYLPROLYL ISOMERASE"/>
    <property type="match status" value="1"/>
</dbReference>
<dbReference type="Proteomes" id="UP000002195">
    <property type="component" value="Unassembled WGS sequence"/>
</dbReference>
<dbReference type="AlphaFoldDB" id="Q54LG6"/>
<feature type="region of interest" description="Disordered" evidence="4">
    <location>
        <begin position="339"/>
        <end position="367"/>
    </location>
</feature>
<evidence type="ECO:0000256" key="4">
    <source>
        <dbReference type="SAM" id="MobiDB-lite"/>
    </source>
</evidence>
<protein>
    <recommendedName>
        <fullName evidence="3">peptidylprolyl isomerase</fullName>
        <ecNumber evidence="3">5.2.1.8</ecNumber>
    </recommendedName>
</protein>
<accession>Q54LG6</accession>
<dbReference type="RefSeq" id="XP_637595.1">
    <property type="nucleotide sequence ID" value="XM_632503.1"/>
</dbReference>
<dbReference type="KEGG" id="ddi:DDB_G0286549"/>
<evidence type="ECO:0000313" key="7">
    <source>
        <dbReference type="Proteomes" id="UP000002195"/>
    </source>
</evidence>
<dbReference type="PROSITE" id="PS50059">
    <property type="entry name" value="FKBP_PPIASE"/>
    <property type="match status" value="1"/>
</dbReference>
<evidence type="ECO:0000256" key="3">
    <source>
        <dbReference type="PROSITE-ProRule" id="PRU00277"/>
    </source>
</evidence>
<dbReference type="VEuPathDB" id="AmoebaDB:DDB_G0286549"/>
<comment type="caution">
    <text evidence="6">The sequence shown here is derived from an EMBL/GenBank/DDBJ whole genome shotgun (WGS) entry which is preliminary data.</text>
</comment>
<keyword evidence="3" id="KW-0697">Rotamase</keyword>
<dbReference type="EMBL" id="AAFI02000089">
    <property type="protein sequence ID" value="EAL64030.1"/>
    <property type="molecule type" value="Genomic_DNA"/>
</dbReference>
<reference evidence="6 7" key="1">
    <citation type="journal article" date="2005" name="Nature">
        <title>The genome of the social amoeba Dictyostelium discoideum.</title>
        <authorList>
            <consortium name="The Dictyostelium discoideum Sequencing Consortium"/>
            <person name="Eichinger L."/>
            <person name="Pachebat J.A."/>
            <person name="Glockner G."/>
            <person name="Rajandream M.A."/>
            <person name="Sucgang R."/>
            <person name="Berriman M."/>
            <person name="Song J."/>
            <person name="Olsen R."/>
            <person name="Szafranski K."/>
            <person name="Xu Q."/>
            <person name="Tunggal B."/>
            <person name="Kummerfeld S."/>
            <person name="Madera M."/>
            <person name="Konfortov B.A."/>
            <person name="Rivero F."/>
            <person name="Bankier A.T."/>
            <person name="Lehmann R."/>
            <person name="Hamlin N."/>
            <person name="Davies R."/>
            <person name="Gaudet P."/>
            <person name="Fey P."/>
            <person name="Pilcher K."/>
            <person name="Chen G."/>
            <person name="Saunders D."/>
            <person name="Sodergren E."/>
            <person name="Davis P."/>
            <person name="Kerhornou A."/>
            <person name="Nie X."/>
            <person name="Hall N."/>
            <person name="Anjard C."/>
            <person name="Hemphill L."/>
            <person name="Bason N."/>
            <person name="Farbrother P."/>
            <person name="Desany B."/>
            <person name="Just E."/>
            <person name="Morio T."/>
            <person name="Rost R."/>
            <person name="Churcher C."/>
            <person name="Cooper J."/>
            <person name="Haydock S."/>
            <person name="van Driessche N."/>
            <person name="Cronin A."/>
            <person name="Goodhead I."/>
            <person name="Muzny D."/>
            <person name="Mourier T."/>
            <person name="Pain A."/>
            <person name="Lu M."/>
            <person name="Harper D."/>
            <person name="Lindsay R."/>
            <person name="Hauser H."/>
            <person name="James K."/>
            <person name="Quiles M."/>
            <person name="Madan Babu M."/>
            <person name="Saito T."/>
            <person name="Buchrieser C."/>
            <person name="Wardroper A."/>
            <person name="Felder M."/>
            <person name="Thangavelu M."/>
            <person name="Johnson D."/>
            <person name="Knights A."/>
            <person name="Loulseged H."/>
            <person name="Mungall K."/>
            <person name="Oliver K."/>
            <person name="Price C."/>
            <person name="Quail M.A."/>
            <person name="Urushihara H."/>
            <person name="Hernandez J."/>
            <person name="Rabbinowitsch E."/>
            <person name="Steffen D."/>
            <person name="Sanders M."/>
            <person name="Ma J."/>
            <person name="Kohara Y."/>
            <person name="Sharp S."/>
            <person name="Simmonds M."/>
            <person name="Spiegler S."/>
            <person name="Tivey A."/>
            <person name="Sugano S."/>
            <person name="White B."/>
            <person name="Walker D."/>
            <person name="Woodward J."/>
            <person name="Winckler T."/>
            <person name="Tanaka Y."/>
            <person name="Shaulsky G."/>
            <person name="Schleicher M."/>
            <person name="Weinstock G."/>
            <person name="Rosenthal A."/>
            <person name="Cox E.C."/>
            <person name="Chisholm R.L."/>
            <person name="Gibbs R."/>
            <person name="Loomis W.F."/>
            <person name="Platzer M."/>
            <person name="Kay R.R."/>
            <person name="Williams J."/>
            <person name="Dear P.H."/>
            <person name="Noegel A.A."/>
            <person name="Barrell B."/>
            <person name="Kuspa A."/>
        </authorList>
    </citation>
    <scope>NUCLEOTIDE SEQUENCE [LARGE SCALE GENOMIC DNA]</scope>
    <source>
        <strain evidence="6 7">AX4</strain>
    </source>
</reference>
<dbReference type="EC" id="5.2.1.8" evidence="3"/>
<dbReference type="PANTHER" id="PTHR46512">
    <property type="entry name" value="PEPTIDYLPROLYL ISOMERASE"/>
    <property type="match status" value="1"/>
</dbReference>
<sequence>MFSINNRNEDNENEDMGENMSDIKEKCEIVEQINFGDYGNVESFRVIFIPSNQDIQPYEVSISTKESIQTQLDNIINTKNRVSEYISKKDTSHIIFPLVDIGANGFLANPRASDLLRRKKSFLGDALFVNFKKIYRDISLEEFLKIEKFISKNIYVQDFENICKINDHDLVSLITKKSTFQVDKDIWIYKKKSSQALYEINFKVNDIDFEYKPIVEKLKPAGPFYSHFTIEGISFFSKILPQKTLSINSLSNRVLMYLIWRQQKLLFGCDQQYIDTSEQEHRLEHEQFLKDNVKIQKDNEQTSMDITTSTSTTTTATATTTTTATDVEFKDVTKPKQTDVKFKDISPPSPSSSSTSTSTSTSTMINNDKEDEEIIELYGIKIKKNHSVISIKDKEIYKHVIKAGNGTVFPTIGNSIVISFSTRLPNGKIIQEKQKQTIIIGETNCIIGIHYALTSMSPGEHSIVVLDPQYAYGDLGLPGLITAHTRLIVLIEASNQFDTREKSNNATIIRMSTTEKINAIRSGSDLAKNNFNSNRLGRSLRDYKSLENYYNLDYLSKVSQEEWDDIQSLATSNSINIAIVYSKLNRWDRTFHYLKLAMEYDEDSPKIHYWLSKCYKNGQNYEDAIKEIQLAQKIDSESQTPKMTNLQYNKELDHLNKLLANQELEERKMYKRIFDNLHEDDDNQTTEINKMEDDLLFTQGNSENKNLDIIADSNN</sequence>
<dbReference type="HOGENOM" id="CLU_386592_0_0_1"/>
<dbReference type="Pfam" id="PF00254">
    <property type="entry name" value="FKBP_C"/>
    <property type="match status" value="1"/>
</dbReference>
<dbReference type="InterPro" id="IPR046357">
    <property type="entry name" value="PPIase_dom_sf"/>
</dbReference>
<dbReference type="PaxDb" id="44689-DDB0220135"/>
<keyword evidence="7" id="KW-1185">Reference proteome</keyword>
<dbReference type="GeneID" id="8625735"/>
<comment type="catalytic activity">
    <reaction evidence="3">
        <text>[protein]-peptidylproline (omega=180) = [protein]-peptidylproline (omega=0)</text>
        <dbReference type="Rhea" id="RHEA:16237"/>
        <dbReference type="Rhea" id="RHEA-COMP:10747"/>
        <dbReference type="Rhea" id="RHEA-COMP:10748"/>
        <dbReference type="ChEBI" id="CHEBI:83833"/>
        <dbReference type="ChEBI" id="CHEBI:83834"/>
        <dbReference type="EC" id="5.2.1.8"/>
    </reaction>
</comment>
<proteinExistence type="predicted"/>
<dbReference type="dictyBase" id="DDB_G0286549">
    <property type="gene designation" value="flpA"/>
</dbReference>
<evidence type="ECO:0000256" key="1">
    <source>
        <dbReference type="ARBA" id="ARBA00022737"/>
    </source>
</evidence>
<dbReference type="OMA" id="ICKINDH"/>
<dbReference type="InterPro" id="IPR011990">
    <property type="entry name" value="TPR-like_helical_dom_sf"/>
</dbReference>
<dbReference type="SUPFAM" id="SSF48452">
    <property type="entry name" value="TPR-like"/>
    <property type="match status" value="1"/>
</dbReference>
<evidence type="ECO:0000256" key="2">
    <source>
        <dbReference type="ARBA" id="ARBA00022803"/>
    </source>
</evidence>
<name>Q54LG6_DICDI</name>
<keyword evidence="1" id="KW-0677">Repeat</keyword>
<gene>
    <name evidence="6" type="primary">flpA</name>
    <name evidence="6" type="ORF">DDB_G0286549</name>
</gene>
<evidence type="ECO:0000259" key="5">
    <source>
        <dbReference type="PROSITE" id="PS50059"/>
    </source>
</evidence>
<dbReference type="InterPro" id="IPR050754">
    <property type="entry name" value="FKBP4/5/8-like"/>
</dbReference>
<dbReference type="STRING" id="44689.Q54LG6"/>
<feature type="domain" description="PPIase FKBP-type" evidence="5">
    <location>
        <begin position="413"/>
        <end position="497"/>
    </location>
</feature>
<feature type="compositionally biased region" description="Low complexity" evidence="4">
    <location>
        <begin position="351"/>
        <end position="366"/>
    </location>
</feature>
<dbReference type="Gene3D" id="3.10.50.40">
    <property type="match status" value="1"/>
</dbReference>
<dbReference type="SMR" id="Q54LG6"/>
<dbReference type="InterPro" id="IPR001179">
    <property type="entry name" value="PPIase_FKBP_dom"/>
</dbReference>
<dbReference type="SUPFAM" id="SSF54534">
    <property type="entry name" value="FKBP-like"/>
    <property type="match status" value="1"/>
</dbReference>